<evidence type="ECO:0008006" key="4">
    <source>
        <dbReference type="Google" id="ProtNLM"/>
    </source>
</evidence>
<organism evidence="2 3">
    <name type="scientific">Eptatretus burgeri</name>
    <name type="common">Inshore hagfish</name>
    <dbReference type="NCBI Taxonomy" id="7764"/>
    <lineage>
        <taxon>Eukaryota</taxon>
        <taxon>Metazoa</taxon>
        <taxon>Chordata</taxon>
        <taxon>Craniata</taxon>
        <taxon>Vertebrata</taxon>
        <taxon>Cyclostomata</taxon>
        <taxon>Myxini</taxon>
        <taxon>Myxiniformes</taxon>
        <taxon>Myxinidae</taxon>
        <taxon>Eptatretinae</taxon>
        <taxon>Eptatretus</taxon>
    </lineage>
</organism>
<evidence type="ECO:0000313" key="3">
    <source>
        <dbReference type="Proteomes" id="UP000694388"/>
    </source>
</evidence>
<sequence>MALKYIPLSIHPLGPYSVQSIGAAQAVSWAIGHNPGWVTTSTQDTSKPELILPTSEGCQAESTRPGLMNYVHPDPQHHYLPKPQSTIRCRINQNVKLQCLRPKESHFDPVVWFISHNKTCLTPDYVVSYIDYHHKHVLEVKHHHFLPNTNHIVLDSQKGGYQMLLSLVHLRSSDSAIYCCAEVHHTKQRHVMKTRKHSSPFNYSFTLLSIVELEILAENGTDFSEMCQDINIDNDIRDIAIVLLVIIILVTVPVVLFTTCRMGKGRARRAASEMTDMPRSPEVMSPESLQVFGFPDYNSPPTPRPHVIGHEEEELCVEEDHMLVNSLSRLQLLEN</sequence>
<keyword evidence="1" id="KW-1133">Transmembrane helix</keyword>
<dbReference type="Gene3D" id="2.60.40.10">
    <property type="entry name" value="Immunoglobulins"/>
    <property type="match status" value="1"/>
</dbReference>
<accession>A0A8C4N7N1</accession>
<dbReference type="SUPFAM" id="SSF48726">
    <property type="entry name" value="Immunoglobulin"/>
    <property type="match status" value="1"/>
</dbReference>
<feature type="transmembrane region" description="Helical" evidence="1">
    <location>
        <begin position="239"/>
        <end position="259"/>
    </location>
</feature>
<proteinExistence type="predicted"/>
<keyword evidence="3" id="KW-1185">Reference proteome</keyword>
<evidence type="ECO:0000313" key="2">
    <source>
        <dbReference type="Ensembl" id="ENSEBUP00000002835.1"/>
    </source>
</evidence>
<dbReference type="Proteomes" id="UP000694388">
    <property type="component" value="Unplaced"/>
</dbReference>
<name>A0A8C4N7N1_EPTBU</name>
<keyword evidence="1" id="KW-0812">Transmembrane</keyword>
<keyword evidence="1" id="KW-0472">Membrane</keyword>
<dbReference type="InterPro" id="IPR036179">
    <property type="entry name" value="Ig-like_dom_sf"/>
</dbReference>
<dbReference type="AlphaFoldDB" id="A0A8C4N7N1"/>
<reference evidence="2" key="2">
    <citation type="submission" date="2025-09" db="UniProtKB">
        <authorList>
            <consortium name="Ensembl"/>
        </authorList>
    </citation>
    <scope>IDENTIFICATION</scope>
</reference>
<reference evidence="2" key="1">
    <citation type="submission" date="2025-08" db="UniProtKB">
        <authorList>
            <consortium name="Ensembl"/>
        </authorList>
    </citation>
    <scope>IDENTIFICATION</scope>
</reference>
<evidence type="ECO:0000256" key="1">
    <source>
        <dbReference type="SAM" id="Phobius"/>
    </source>
</evidence>
<dbReference type="InterPro" id="IPR013783">
    <property type="entry name" value="Ig-like_fold"/>
</dbReference>
<protein>
    <recommendedName>
        <fullName evidence="4">Ig-like domain-containing protein</fullName>
    </recommendedName>
</protein>
<dbReference type="Ensembl" id="ENSEBUT00000003198.1">
    <property type="protein sequence ID" value="ENSEBUP00000002835.1"/>
    <property type="gene ID" value="ENSEBUG00000002131.1"/>
</dbReference>